<dbReference type="EMBL" id="JAESVP010000003">
    <property type="protein sequence ID" value="MBL4927845.1"/>
    <property type="molecule type" value="Genomic_DNA"/>
</dbReference>
<reference evidence="2" key="1">
    <citation type="submission" date="2021-01" db="EMBL/GenBank/DDBJ databases">
        <title>Genome seq and assembly of Tabrizicola sp. KVB23.</title>
        <authorList>
            <person name="Chhetri G."/>
        </authorList>
    </citation>
    <scope>NUCLEOTIDE SEQUENCE</scope>
    <source>
        <strain evidence="2">KVB23</strain>
    </source>
</reference>
<dbReference type="RefSeq" id="WP_202658980.1">
    <property type="nucleotide sequence ID" value="NZ_JAESVP010000003.1"/>
</dbReference>
<feature type="chain" id="PRO_5035212663" description="Chitin-binding type-2 domain-containing protein" evidence="1">
    <location>
        <begin position="19"/>
        <end position="54"/>
    </location>
</feature>
<feature type="signal peptide" evidence="1">
    <location>
        <begin position="1"/>
        <end position="18"/>
    </location>
</feature>
<sequence>MKVLAVMALCLVSGAADAQQQSVPPGGHDCESQPSCATGTLWNPGTKTCEAVSS</sequence>
<keyword evidence="1" id="KW-0732">Signal</keyword>
<proteinExistence type="predicted"/>
<name>A0A8J7SSN4_9RHOB</name>
<keyword evidence="3" id="KW-1185">Reference proteome</keyword>
<evidence type="ECO:0000256" key="1">
    <source>
        <dbReference type="SAM" id="SignalP"/>
    </source>
</evidence>
<comment type="caution">
    <text evidence="2">The sequence shown here is derived from an EMBL/GenBank/DDBJ whole genome shotgun (WGS) entry which is preliminary data.</text>
</comment>
<evidence type="ECO:0008006" key="4">
    <source>
        <dbReference type="Google" id="ProtNLM"/>
    </source>
</evidence>
<dbReference type="Proteomes" id="UP000619033">
    <property type="component" value="Unassembled WGS sequence"/>
</dbReference>
<gene>
    <name evidence="2" type="ORF">JI744_06985</name>
</gene>
<evidence type="ECO:0000313" key="3">
    <source>
        <dbReference type="Proteomes" id="UP000619033"/>
    </source>
</evidence>
<dbReference type="AlphaFoldDB" id="A0A8J7SSN4"/>
<evidence type="ECO:0000313" key="2">
    <source>
        <dbReference type="EMBL" id="MBL4927845.1"/>
    </source>
</evidence>
<organism evidence="2 3">
    <name type="scientific">Fuscibacter oryzae</name>
    <dbReference type="NCBI Taxonomy" id="2803939"/>
    <lineage>
        <taxon>Bacteria</taxon>
        <taxon>Pseudomonadati</taxon>
        <taxon>Pseudomonadota</taxon>
        <taxon>Alphaproteobacteria</taxon>
        <taxon>Rhodobacterales</taxon>
        <taxon>Paracoccaceae</taxon>
        <taxon>Fuscibacter</taxon>
    </lineage>
</organism>
<protein>
    <recommendedName>
        <fullName evidence="4">Chitin-binding type-2 domain-containing protein</fullName>
    </recommendedName>
</protein>
<accession>A0A8J7SSN4</accession>